<keyword evidence="1" id="KW-0812">Transmembrane</keyword>
<proteinExistence type="predicted"/>
<keyword evidence="3" id="KW-1185">Reference proteome</keyword>
<protein>
    <submittedName>
        <fullName evidence="2">Uncharacterized protein</fullName>
    </submittedName>
</protein>
<gene>
    <name evidence="2" type="ORF">GCM10007047_17560</name>
</gene>
<comment type="caution">
    <text evidence="2">The sequence shown here is derived from an EMBL/GenBank/DDBJ whole genome shotgun (WGS) entry which is preliminary data.</text>
</comment>
<sequence length="284" mass="28789">MTIDSGDVVYTPGGDFLVGGGATYTMNGGSFIQATGNNWMKFGTNTVGDATLIFNSGSSFNAGTSARMMIGDFNRNTLFHVNGGTVTTNAINLRAPGTIKVSSGELNITAAFIESLGNFQIEGGTVNFSQTYAPTAGILTFSGGSVDITGQLQQAGADLTISGSDVSATLLSLAAASTINFTAGTITISGTTDNGITAGADGYLNFLTGSSGQLILENVDSGLAASLLTDRIRLDGAVNAGAFAVADFGIGGSSISLIPESSHYAIGFGFAVLAVGLIRRRQTK</sequence>
<keyword evidence="1" id="KW-1133">Transmembrane helix</keyword>
<dbReference type="Proteomes" id="UP000642829">
    <property type="component" value="Unassembled WGS sequence"/>
</dbReference>
<evidence type="ECO:0000313" key="3">
    <source>
        <dbReference type="Proteomes" id="UP000642829"/>
    </source>
</evidence>
<feature type="transmembrane region" description="Helical" evidence="1">
    <location>
        <begin position="261"/>
        <end position="278"/>
    </location>
</feature>
<reference evidence="2" key="1">
    <citation type="journal article" date="2014" name="Int. J. Syst. Evol. Microbiol.">
        <title>Complete genome sequence of Corynebacterium casei LMG S-19264T (=DSM 44701T), isolated from a smear-ripened cheese.</title>
        <authorList>
            <consortium name="US DOE Joint Genome Institute (JGI-PGF)"/>
            <person name="Walter F."/>
            <person name="Albersmeier A."/>
            <person name="Kalinowski J."/>
            <person name="Ruckert C."/>
        </authorList>
    </citation>
    <scope>NUCLEOTIDE SEQUENCE</scope>
    <source>
        <strain evidence="2">KCTC 12870</strain>
    </source>
</reference>
<evidence type="ECO:0000256" key="1">
    <source>
        <dbReference type="SAM" id="Phobius"/>
    </source>
</evidence>
<name>A0A8J3DC52_9BACT</name>
<organism evidence="2 3">
    <name type="scientific">Cerasicoccus arenae</name>
    <dbReference type="NCBI Taxonomy" id="424488"/>
    <lineage>
        <taxon>Bacteria</taxon>
        <taxon>Pseudomonadati</taxon>
        <taxon>Verrucomicrobiota</taxon>
        <taxon>Opitutia</taxon>
        <taxon>Puniceicoccales</taxon>
        <taxon>Cerasicoccaceae</taxon>
        <taxon>Cerasicoccus</taxon>
    </lineage>
</organism>
<evidence type="ECO:0000313" key="2">
    <source>
        <dbReference type="EMBL" id="GHC01535.1"/>
    </source>
</evidence>
<dbReference type="AlphaFoldDB" id="A0A8J3DC52"/>
<reference evidence="2" key="2">
    <citation type="submission" date="2020-09" db="EMBL/GenBank/DDBJ databases">
        <authorList>
            <person name="Sun Q."/>
            <person name="Kim S."/>
        </authorList>
    </citation>
    <scope>NUCLEOTIDE SEQUENCE</scope>
    <source>
        <strain evidence="2">KCTC 12870</strain>
    </source>
</reference>
<accession>A0A8J3DC52</accession>
<dbReference type="EMBL" id="BMXG01000009">
    <property type="protein sequence ID" value="GHC01535.1"/>
    <property type="molecule type" value="Genomic_DNA"/>
</dbReference>
<keyword evidence="1" id="KW-0472">Membrane</keyword>